<dbReference type="Pfam" id="PF00135">
    <property type="entry name" value="COesterase"/>
    <property type="match status" value="1"/>
</dbReference>
<proteinExistence type="inferred from homology"/>
<reference evidence="5 6" key="1">
    <citation type="journal article" date="2024" name="IMA Fungus">
        <title>IMA Genome - F19 : A genome assembly and annotation guide to empower mycologists, including annotated draft genome sequences of Ceratocystis pirilliformis, Diaporthe australafricana, Fusarium ophioides, Paecilomyces lecythidis, and Sporothrix stenoceras.</title>
        <authorList>
            <person name="Aylward J."/>
            <person name="Wilson A.M."/>
            <person name="Visagie C.M."/>
            <person name="Spraker J."/>
            <person name="Barnes I."/>
            <person name="Buitendag C."/>
            <person name="Ceriani C."/>
            <person name="Del Mar Angel L."/>
            <person name="du Plessis D."/>
            <person name="Fuchs T."/>
            <person name="Gasser K."/>
            <person name="Kramer D."/>
            <person name="Li W."/>
            <person name="Munsamy K."/>
            <person name="Piso A."/>
            <person name="Price J.L."/>
            <person name="Sonnekus B."/>
            <person name="Thomas C."/>
            <person name="van der Nest A."/>
            <person name="van Dijk A."/>
            <person name="van Heerden A."/>
            <person name="van Vuuren N."/>
            <person name="Yilmaz N."/>
            <person name="Duong T.A."/>
            <person name="van der Merwe N.A."/>
            <person name="Wingfield M.J."/>
            <person name="Wingfield B.D."/>
        </authorList>
    </citation>
    <scope>NUCLEOTIDE SEQUENCE [LARGE SCALE GENOMIC DNA]</scope>
    <source>
        <strain evidence="5 6">CMW 5346</strain>
    </source>
</reference>
<evidence type="ECO:0000313" key="5">
    <source>
        <dbReference type="EMBL" id="KAL1901107.1"/>
    </source>
</evidence>
<gene>
    <name evidence="5" type="ORF">Sste5346_002174</name>
</gene>
<accession>A0ABR3ZLM4</accession>
<dbReference type="InterPro" id="IPR019826">
    <property type="entry name" value="Carboxylesterase_B_AS"/>
</dbReference>
<keyword evidence="2 3" id="KW-0378">Hydrolase</keyword>
<evidence type="ECO:0000313" key="6">
    <source>
        <dbReference type="Proteomes" id="UP001583186"/>
    </source>
</evidence>
<dbReference type="EMBL" id="JAWCUI010000008">
    <property type="protein sequence ID" value="KAL1901107.1"/>
    <property type="molecule type" value="Genomic_DNA"/>
</dbReference>
<dbReference type="SUPFAM" id="SSF53474">
    <property type="entry name" value="alpha/beta-Hydrolases"/>
    <property type="match status" value="1"/>
</dbReference>
<dbReference type="Gene3D" id="3.40.50.1820">
    <property type="entry name" value="alpha/beta hydrolase"/>
    <property type="match status" value="1"/>
</dbReference>
<comment type="caution">
    <text evidence="5">The sequence shown here is derived from an EMBL/GenBank/DDBJ whole genome shotgun (WGS) entry which is preliminary data.</text>
</comment>
<dbReference type="InterPro" id="IPR050309">
    <property type="entry name" value="Type-B_Carboxylest/Lipase"/>
</dbReference>
<evidence type="ECO:0000259" key="4">
    <source>
        <dbReference type="Pfam" id="PF00135"/>
    </source>
</evidence>
<name>A0ABR3ZLM4_9PEZI</name>
<protein>
    <recommendedName>
        <fullName evidence="3">Carboxylic ester hydrolase</fullName>
        <ecNumber evidence="3">3.1.1.-</ecNumber>
    </recommendedName>
</protein>
<feature type="signal peptide" evidence="3">
    <location>
        <begin position="1"/>
        <end position="21"/>
    </location>
</feature>
<organism evidence="5 6">
    <name type="scientific">Sporothrix stenoceras</name>
    <dbReference type="NCBI Taxonomy" id="5173"/>
    <lineage>
        <taxon>Eukaryota</taxon>
        <taxon>Fungi</taxon>
        <taxon>Dikarya</taxon>
        <taxon>Ascomycota</taxon>
        <taxon>Pezizomycotina</taxon>
        <taxon>Sordariomycetes</taxon>
        <taxon>Sordariomycetidae</taxon>
        <taxon>Ophiostomatales</taxon>
        <taxon>Ophiostomataceae</taxon>
        <taxon>Sporothrix</taxon>
    </lineage>
</organism>
<dbReference type="InterPro" id="IPR002018">
    <property type="entry name" value="CarbesteraseB"/>
</dbReference>
<feature type="domain" description="Carboxylesterase type B" evidence="4">
    <location>
        <begin position="40"/>
        <end position="542"/>
    </location>
</feature>
<dbReference type="PROSITE" id="PS00941">
    <property type="entry name" value="CARBOXYLESTERASE_B_2"/>
    <property type="match status" value="1"/>
</dbReference>
<dbReference type="Proteomes" id="UP001583186">
    <property type="component" value="Unassembled WGS sequence"/>
</dbReference>
<evidence type="ECO:0000256" key="1">
    <source>
        <dbReference type="ARBA" id="ARBA00005964"/>
    </source>
</evidence>
<evidence type="ECO:0000256" key="3">
    <source>
        <dbReference type="RuleBase" id="RU361235"/>
    </source>
</evidence>
<dbReference type="PANTHER" id="PTHR11559">
    <property type="entry name" value="CARBOXYLESTERASE"/>
    <property type="match status" value="1"/>
</dbReference>
<evidence type="ECO:0000256" key="2">
    <source>
        <dbReference type="ARBA" id="ARBA00022801"/>
    </source>
</evidence>
<dbReference type="PROSITE" id="PS00122">
    <property type="entry name" value="CARBOXYLESTERASE_B_1"/>
    <property type="match status" value="1"/>
</dbReference>
<keyword evidence="3" id="KW-0732">Signal</keyword>
<dbReference type="InterPro" id="IPR029058">
    <property type="entry name" value="AB_hydrolase_fold"/>
</dbReference>
<sequence length="577" mass="61205">MTGFSARLALAALAVVGTVSAAPAPNPVIKERATSVTMVLPLGTVIGTSSNGVESYNSIPYAQSPAGVNRLKPPVKLTTSYGVLDGTGPAAACPQFVESTSGSFLAEVLGTLADSPFIQTVTGQTEDCLTIDVYRPAGTKTTDNLPVLFWIFGGGFELGWTSMYDGAGLVANSITLGKPMVFVAVNYRVGGFGFLPGAEVLAAGASNLGLLDQRLGLEWTADNIGYFGGDSSKVTIWGESAGAISVLDQMILYNGNITYNGKALFRGAIMDSGSIVPADPVDCPKGQAVYNQVVSKAGCSGSTDTLACLRAAPYTTFLNAVNSVPGILSYSSVALSYLPRPDGVVLADSPDVLVTSNKYAAVPMIIGDQEDEGTLFSLFQSNITNTNQLVTYLSDYFFHDATTAQMQALVATYPDNASSGSPFNTLILNEIYPEFKRLAAILGDLVFTLTRRAFLTATYKLNPSVPSWSYLASYDYGTPILGTFHGSDLLQVFYGILPNAASKNIHSYYFNFLYNQDPNNAAGGTSVTASKVSLNWPQWGVGNQLVQFWALTSNLITDNFRSSSFSWIQANIASLHI</sequence>
<dbReference type="EC" id="3.1.1.-" evidence="3"/>
<feature type="chain" id="PRO_5044989062" description="Carboxylic ester hydrolase" evidence="3">
    <location>
        <begin position="22"/>
        <end position="577"/>
    </location>
</feature>
<keyword evidence="6" id="KW-1185">Reference proteome</keyword>
<comment type="similarity">
    <text evidence="1 3">Belongs to the type-B carboxylesterase/lipase family.</text>
</comment>
<dbReference type="InterPro" id="IPR019819">
    <property type="entry name" value="Carboxylesterase_B_CS"/>
</dbReference>